<dbReference type="PANTHER" id="PTHR43303">
    <property type="entry name" value="NADPH DEHYDROGENASE C23G7.10C-RELATED"/>
    <property type="match status" value="1"/>
</dbReference>
<sequence>MAKLFETVNFDSLQLVNRIVIAPMCQYSATDEGEITYWHEQQWANYALSGAGLCIVEATAVQAEGRISYADLGLWNDQQRDQIKTLLGKVKTLSPMPFGIQLAHAGRKASTEKPWLGKGQIAKDQPHGWQTVAPSTSTFSVHDAAPHALTIAEIKQIQQDFAAAAKRAVEAGFELIEVHAAHGYLLHQFLSPIANQRTDEYGGSLENRMRMTLEGLQAIKLAVPEGYPVGVRLSATDWMDGNEQWDIESTVGLSKALEQLGAAYIHVSSGGLHEHQNITIGAGYQVPFAEQVKKHVSIPVIAVGLITDPQHAEQILENQQADAIGLARAMLYDPRWPWHAAATLGAKVKIAPQYLRCQPHGLKQLFDSF</sequence>
<dbReference type="CDD" id="cd02932">
    <property type="entry name" value="OYE_YqiM_FMN"/>
    <property type="match status" value="1"/>
</dbReference>
<evidence type="ECO:0000256" key="2">
    <source>
        <dbReference type="ARBA" id="ARBA00022630"/>
    </source>
</evidence>
<dbReference type="InterPro" id="IPR044152">
    <property type="entry name" value="YqjM-like"/>
</dbReference>
<dbReference type="RefSeq" id="WP_032008142.1">
    <property type="nucleotide sequence ID" value="NZ_JEWH01000001.1"/>
</dbReference>
<proteinExistence type="predicted"/>
<evidence type="ECO:0000313" key="8">
    <source>
        <dbReference type="Proteomes" id="UP000020595"/>
    </source>
</evidence>
<keyword evidence="4" id="KW-0521">NADP</keyword>
<evidence type="ECO:0000259" key="6">
    <source>
        <dbReference type="Pfam" id="PF00724"/>
    </source>
</evidence>
<dbReference type="AlphaFoldDB" id="A0A009IBB4"/>
<dbReference type="GO" id="GO:0003959">
    <property type="term" value="F:NADPH dehydrogenase activity"/>
    <property type="evidence" value="ECO:0007669"/>
    <property type="project" value="InterPro"/>
</dbReference>
<dbReference type="GO" id="GO:0050661">
    <property type="term" value="F:NADP binding"/>
    <property type="evidence" value="ECO:0007669"/>
    <property type="project" value="InterPro"/>
</dbReference>
<gene>
    <name evidence="7" type="ORF">J512_0085</name>
</gene>
<comment type="caution">
    <text evidence="7">The sequence shown here is derived from an EMBL/GenBank/DDBJ whole genome shotgun (WGS) entry which is preliminary data.</text>
</comment>
<organism evidence="7 8">
    <name type="scientific">Acinetobacter baumannii (strain 1295743)</name>
    <dbReference type="NCBI Taxonomy" id="1310613"/>
    <lineage>
        <taxon>Bacteria</taxon>
        <taxon>Pseudomonadati</taxon>
        <taxon>Pseudomonadota</taxon>
        <taxon>Gammaproteobacteria</taxon>
        <taxon>Moraxellales</taxon>
        <taxon>Moraxellaceae</taxon>
        <taxon>Acinetobacter</taxon>
        <taxon>Acinetobacter calcoaceticus/baumannii complex</taxon>
    </lineage>
</organism>
<keyword evidence="5" id="KW-0560">Oxidoreductase</keyword>
<dbReference type="InterPro" id="IPR001155">
    <property type="entry name" value="OxRdtase_FMN_N"/>
</dbReference>
<name>A0A009IBB4_ACIB9</name>
<dbReference type="Proteomes" id="UP000020595">
    <property type="component" value="Unassembled WGS sequence"/>
</dbReference>
<dbReference type="SUPFAM" id="SSF51395">
    <property type="entry name" value="FMN-linked oxidoreductases"/>
    <property type="match status" value="1"/>
</dbReference>
<dbReference type="PANTHER" id="PTHR43303:SF4">
    <property type="entry name" value="NADPH DEHYDROGENASE C23G7.10C-RELATED"/>
    <property type="match status" value="1"/>
</dbReference>
<evidence type="ECO:0000256" key="5">
    <source>
        <dbReference type="ARBA" id="ARBA00023002"/>
    </source>
</evidence>
<dbReference type="GO" id="GO:0010181">
    <property type="term" value="F:FMN binding"/>
    <property type="evidence" value="ECO:0007669"/>
    <property type="project" value="InterPro"/>
</dbReference>
<protein>
    <submittedName>
        <fullName evidence="7">Dihydrouridine synthase family protein</fullName>
    </submittedName>
</protein>
<evidence type="ECO:0000256" key="3">
    <source>
        <dbReference type="ARBA" id="ARBA00022643"/>
    </source>
</evidence>
<dbReference type="InterPro" id="IPR013785">
    <property type="entry name" value="Aldolase_TIM"/>
</dbReference>
<feature type="domain" description="NADH:flavin oxidoreductase/NADH oxidase N-terminal" evidence="6">
    <location>
        <begin position="3"/>
        <end position="341"/>
    </location>
</feature>
<keyword evidence="2" id="KW-0285">Flavoprotein</keyword>
<dbReference type="Gene3D" id="3.20.20.70">
    <property type="entry name" value="Aldolase class I"/>
    <property type="match status" value="1"/>
</dbReference>
<evidence type="ECO:0000256" key="4">
    <source>
        <dbReference type="ARBA" id="ARBA00022857"/>
    </source>
</evidence>
<reference evidence="7 8" key="1">
    <citation type="submission" date="2014-02" db="EMBL/GenBank/DDBJ databases">
        <title>Comparative genomics and transcriptomics to identify genetic mechanisms underlying the emergence of carbapenem resistant Acinetobacter baumannii (CRAb).</title>
        <authorList>
            <person name="Harris A.D."/>
            <person name="Johnson K.J."/>
            <person name="George J."/>
            <person name="Shefchek K."/>
            <person name="Daugherty S.C."/>
            <person name="Parankush S."/>
            <person name="Sadzewicz L."/>
            <person name="Tallon L."/>
            <person name="Sengamalay N."/>
            <person name="Hazen T.H."/>
            <person name="Rasko D.A."/>
        </authorList>
    </citation>
    <scope>NUCLEOTIDE SEQUENCE [LARGE SCALE GENOMIC DNA]</scope>
    <source>
        <strain evidence="7 8">1295743</strain>
    </source>
</reference>
<dbReference type="Pfam" id="PF00724">
    <property type="entry name" value="Oxidored_FMN"/>
    <property type="match status" value="1"/>
</dbReference>
<dbReference type="PATRIC" id="fig|1310613.3.peg.86"/>
<evidence type="ECO:0000313" key="7">
    <source>
        <dbReference type="EMBL" id="EXB07691.1"/>
    </source>
</evidence>
<comment type="cofactor">
    <cofactor evidence="1">
        <name>FMN</name>
        <dbReference type="ChEBI" id="CHEBI:58210"/>
    </cofactor>
</comment>
<dbReference type="EMBL" id="JEWH01000001">
    <property type="protein sequence ID" value="EXB07691.1"/>
    <property type="molecule type" value="Genomic_DNA"/>
</dbReference>
<evidence type="ECO:0000256" key="1">
    <source>
        <dbReference type="ARBA" id="ARBA00001917"/>
    </source>
</evidence>
<keyword evidence="3" id="KW-0288">FMN</keyword>
<accession>A0A009IBB4</accession>